<dbReference type="GO" id="GO:0030151">
    <property type="term" value="F:molybdenum ion binding"/>
    <property type="evidence" value="ECO:0007669"/>
    <property type="project" value="InterPro"/>
</dbReference>
<accession>A0A3R5UZ63</accession>
<dbReference type="Pfam" id="PF03473">
    <property type="entry name" value="MOSC"/>
    <property type="match status" value="1"/>
</dbReference>
<dbReference type="AlphaFoldDB" id="A0A3R5UZ63"/>
<dbReference type="PANTHER" id="PTHR43764">
    <property type="entry name" value="MOLYBDENUM COFACTOR BIOSYNTHESIS"/>
    <property type="match status" value="1"/>
</dbReference>
<evidence type="ECO:0000313" key="5">
    <source>
        <dbReference type="Proteomes" id="UP000287502"/>
    </source>
</evidence>
<sequence length="310" mass="33690">MSGKIHSINISEKKGVQKTPVDSVEMVNDFGIKNDAHSGKWHRQVSFLAQESIDKMVAKGLKVKGGDFAENITTIGVDLVSMKVGERLKIGGVEFIISQLGKLCHNRCAIYHAAGDCVMPREGIFGVVKGDGEVKLGDSVEKLPKEKITVAVVTLSDKGSKGERVDETGPALIEMVKKELDPSFTRLELIPDEVDQLRNIIKYLIDIQGFDLVITNGSTGLSPRDIAPDATLEMIEKRLPGFEEAMRMESFRKTPHALLSRAVCGTRKDSIILNVPGSPKGALENLEVVIKALPHAIKKLQGDPADCAAK</sequence>
<dbReference type="InterPro" id="IPR051920">
    <property type="entry name" value="MPT_Adenylyltrnsfr/MoaC-Rel"/>
</dbReference>
<protein>
    <submittedName>
        <fullName evidence="4">MOSC domain-containing protein</fullName>
    </submittedName>
</protein>
<dbReference type="SMART" id="SM00852">
    <property type="entry name" value="MoCF_biosynth"/>
    <property type="match status" value="1"/>
</dbReference>
<dbReference type="KEGG" id="gtl:EP073_00245"/>
<dbReference type="GO" id="GO:0006777">
    <property type="term" value="P:Mo-molybdopterin cofactor biosynthetic process"/>
    <property type="evidence" value="ECO:0007669"/>
    <property type="project" value="UniProtKB-KW"/>
</dbReference>
<dbReference type="NCBIfam" id="TIGR00177">
    <property type="entry name" value="molyb_syn"/>
    <property type="match status" value="1"/>
</dbReference>
<name>A0A3R5UZ63_9BACT</name>
<dbReference type="RefSeq" id="WP_128465171.1">
    <property type="nucleotide sequence ID" value="NZ_CP035108.1"/>
</dbReference>
<evidence type="ECO:0000256" key="2">
    <source>
        <dbReference type="ARBA" id="ARBA00023150"/>
    </source>
</evidence>
<reference evidence="4 5" key="1">
    <citation type="submission" date="2019-01" db="EMBL/GenBank/DDBJ databases">
        <title>Geovibrio thiophilus DSM 11263, complete genome.</title>
        <authorList>
            <person name="Spring S."/>
            <person name="Bunk B."/>
            <person name="Sproer C."/>
        </authorList>
    </citation>
    <scope>NUCLEOTIDE SEQUENCE [LARGE SCALE GENOMIC DNA]</scope>
    <source>
        <strain evidence="4 5">DSM 11263</strain>
    </source>
</reference>
<dbReference type="Proteomes" id="UP000287502">
    <property type="component" value="Chromosome"/>
</dbReference>
<dbReference type="SUPFAM" id="SSF53218">
    <property type="entry name" value="Molybdenum cofactor biosynthesis proteins"/>
    <property type="match status" value="1"/>
</dbReference>
<dbReference type="InterPro" id="IPR005302">
    <property type="entry name" value="MoCF_Sase_C"/>
</dbReference>
<keyword evidence="5" id="KW-1185">Reference proteome</keyword>
<dbReference type="Gene3D" id="3.40.980.10">
    <property type="entry name" value="MoaB/Mog-like domain"/>
    <property type="match status" value="1"/>
</dbReference>
<evidence type="ECO:0000256" key="1">
    <source>
        <dbReference type="ARBA" id="ARBA00005046"/>
    </source>
</evidence>
<evidence type="ECO:0000313" key="4">
    <source>
        <dbReference type="EMBL" id="QAR31884.1"/>
    </source>
</evidence>
<dbReference type="InterPro" id="IPR011037">
    <property type="entry name" value="Pyrv_Knase-like_insert_dom_sf"/>
</dbReference>
<dbReference type="CDD" id="cd00886">
    <property type="entry name" value="MogA_MoaB"/>
    <property type="match status" value="1"/>
</dbReference>
<dbReference type="PROSITE" id="PS51340">
    <property type="entry name" value="MOSC"/>
    <property type="match status" value="1"/>
</dbReference>
<evidence type="ECO:0000259" key="3">
    <source>
        <dbReference type="PROSITE" id="PS51340"/>
    </source>
</evidence>
<dbReference type="GO" id="GO:0030170">
    <property type="term" value="F:pyridoxal phosphate binding"/>
    <property type="evidence" value="ECO:0007669"/>
    <property type="project" value="InterPro"/>
</dbReference>
<proteinExistence type="predicted"/>
<feature type="domain" description="MOSC" evidence="3">
    <location>
        <begin position="19"/>
        <end position="143"/>
    </location>
</feature>
<gene>
    <name evidence="4" type="ORF">EP073_00245</name>
</gene>
<dbReference type="GO" id="GO:0003824">
    <property type="term" value="F:catalytic activity"/>
    <property type="evidence" value="ECO:0007669"/>
    <property type="project" value="InterPro"/>
</dbReference>
<keyword evidence="2" id="KW-0501">Molybdenum cofactor biosynthesis</keyword>
<dbReference type="InterPro" id="IPR036425">
    <property type="entry name" value="MoaB/Mog-like_dom_sf"/>
</dbReference>
<dbReference type="InterPro" id="IPR001453">
    <property type="entry name" value="MoaB/Mog_dom"/>
</dbReference>
<comment type="pathway">
    <text evidence="1">Cofactor biosynthesis; molybdopterin biosynthesis.</text>
</comment>
<organism evidence="4 5">
    <name type="scientific">Geovibrio thiophilus</name>
    <dbReference type="NCBI Taxonomy" id="139438"/>
    <lineage>
        <taxon>Bacteria</taxon>
        <taxon>Pseudomonadati</taxon>
        <taxon>Deferribacterota</taxon>
        <taxon>Deferribacteres</taxon>
        <taxon>Deferribacterales</taxon>
        <taxon>Geovibrionaceae</taxon>
        <taxon>Geovibrio</taxon>
    </lineage>
</organism>
<dbReference type="EMBL" id="CP035108">
    <property type="protein sequence ID" value="QAR31884.1"/>
    <property type="molecule type" value="Genomic_DNA"/>
</dbReference>
<dbReference type="SUPFAM" id="SSF50800">
    <property type="entry name" value="PK beta-barrel domain-like"/>
    <property type="match status" value="1"/>
</dbReference>
<dbReference type="Gene3D" id="2.40.33.20">
    <property type="entry name" value="PK beta-barrel domain-like"/>
    <property type="match status" value="1"/>
</dbReference>
<dbReference type="Pfam" id="PF00994">
    <property type="entry name" value="MoCF_biosynth"/>
    <property type="match status" value="1"/>
</dbReference>
<dbReference type="OrthoDB" id="9794429at2"/>
<dbReference type="PANTHER" id="PTHR43764:SF1">
    <property type="entry name" value="MOLYBDOPTERIN MOLYBDOTRANSFERASE"/>
    <property type="match status" value="1"/>
</dbReference>